<sequence>IMGITEDEYDNILEGFREEFKVYKNDVIYRRVFARKKMNEDD</sequence>
<feature type="non-terminal residue" evidence="1">
    <location>
        <position position="42"/>
    </location>
</feature>
<proteinExistence type="predicted"/>
<name>A0A9N9IEM1_9GLOM</name>
<dbReference type="AlphaFoldDB" id="A0A9N9IEM1"/>
<evidence type="ECO:0000313" key="1">
    <source>
        <dbReference type="EMBL" id="CAG8730986.1"/>
    </source>
</evidence>
<protein>
    <submittedName>
        <fullName evidence="1">2042_t:CDS:1</fullName>
    </submittedName>
</protein>
<keyword evidence="2" id="KW-1185">Reference proteome</keyword>
<dbReference type="Proteomes" id="UP000789342">
    <property type="component" value="Unassembled WGS sequence"/>
</dbReference>
<reference evidence="1" key="1">
    <citation type="submission" date="2021-06" db="EMBL/GenBank/DDBJ databases">
        <authorList>
            <person name="Kallberg Y."/>
            <person name="Tangrot J."/>
            <person name="Rosling A."/>
        </authorList>
    </citation>
    <scope>NUCLEOTIDE SEQUENCE</scope>
    <source>
        <strain evidence="1">CL551</strain>
    </source>
</reference>
<dbReference type="EMBL" id="CAJVPV010026210">
    <property type="protein sequence ID" value="CAG8730986.1"/>
    <property type="molecule type" value="Genomic_DNA"/>
</dbReference>
<comment type="caution">
    <text evidence="1">The sequence shown here is derived from an EMBL/GenBank/DDBJ whole genome shotgun (WGS) entry which is preliminary data.</text>
</comment>
<feature type="non-terminal residue" evidence="1">
    <location>
        <position position="1"/>
    </location>
</feature>
<evidence type="ECO:0000313" key="2">
    <source>
        <dbReference type="Proteomes" id="UP000789342"/>
    </source>
</evidence>
<organism evidence="1 2">
    <name type="scientific">Acaulospora morrowiae</name>
    <dbReference type="NCBI Taxonomy" id="94023"/>
    <lineage>
        <taxon>Eukaryota</taxon>
        <taxon>Fungi</taxon>
        <taxon>Fungi incertae sedis</taxon>
        <taxon>Mucoromycota</taxon>
        <taxon>Glomeromycotina</taxon>
        <taxon>Glomeromycetes</taxon>
        <taxon>Diversisporales</taxon>
        <taxon>Acaulosporaceae</taxon>
        <taxon>Acaulospora</taxon>
    </lineage>
</organism>
<accession>A0A9N9IEM1</accession>
<gene>
    <name evidence="1" type="ORF">AMORRO_LOCUS14014</name>
</gene>